<keyword evidence="1" id="KW-0812">Transmembrane</keyword>
<dbReference type="Proteomes" id="UP001596171">
    <property type="component" value="Unassembled WGS sequence"/>
</dbReference>
<keyword evidence="1" id="KW-0472">Membrane</keyword>
<gene>
    <name evidence="2" type="ORF">ACFP1L_05765</name>
</gene>
<evidence type="ECO:0000313" key="2">
    <source>
        <dbReference type="EMBL" id="MFC6201403.1"/>
    </source>
</evidence>
<comment type="caution">
    <text evidence="2">The sequence shown here is derived from an EMBL/GenBank/DDBJ whole genome shotgun (WGS) entry which is preliminary data.</text>
</comment>
<keyword evidence="1" id="KW-1133">Transmembrane helix</keyword>
<feature type="transmembrane region" description="Helical" evidence="1">
    <location>
        <begin position="12"/>
        <end position="30"/>
    </location>
</feature>
<name>A0ABW1SIP2_9LACO</name>
<dbReference type="RefSeq" id="WP_137615767.1">
    <property type="nucleotide sequence ID" value="NZ_BJDI01000004.1"/>
</dbReference>
<feature type="transmembrane region" description="Helical" evidence="1">
    <location>
        <begin position="36"/>
        <end position="54"/>
    </location>
</feature>
<sequence>MKSVFISQNKPLRWLGCLGIILVILEPWIAALQPTIGWYLAGTGIIGLATYLEFLPYFRKNFARRCLLVGILLFLLLMLAGYTFGVFALLKR</sequence>
<organism evidence="2 3">
    <name type="scientific">Lactiplantibacillus nangangensis</name>
    <dbReference type="NCBI Taxonomy" id="2559917"/>
    <lineage>
        <taxon>Bacteria</taxon>
        <taxon>Bacillati</taxon>
        <taxon>Bacillota</taxon>
        <taxon>Bacilli</taxon>
        <taxon>Lactobacillales</taxon>
        <taxon>Lactobacillaceae</taxon>
        <taxon>Lactiplantibacillus</taxon>
    </lineage>
</organism>
<proteinExistence type="predicted"/>
<evidence type="ECO:0000313" key="3">
    <source>
        <dbReference type="Proteomes" id="UP001596171"/>
    </source>
</evidence>
<evidence type="ECO:0008006" key="4">
    <source>
        <dbReference type="Google" id="ProtNLM"/>
    </source>
</evidence>
<evidence type="ECO:0000256" key="1">
    <source>
        <dbReference type="SAM" id="Phobius"/>
    </source>
</evidence>
<keyword evidence="3" id="KW-1185">Reference proteome</keyword>
<accession>A0ABW1SIP2</accession>
<protein>
    <recommendedName>
        <fullName evidence="4">Integral membrane protein</fullName>
    </recommendedName>
</protein>
<reference evidence="3" key="1">
    <citation type="journal article" date="2019" name="Int. J. Syst. Evol. Microbiol.">
        <title>The Global Catalogue of Microorganisms (GCM) 10K type strain sequencing project: providing services to taxonomists for standard genome sequencing and annotation.</title>
        <authorList>
            <consortium name="The Broad Institute Genomics Platform"/>
            <consortium name="The Broad Institute Genome Sequencing Center for Infectious Disease"/>
            <person name="Wu L."/>
            <person name="Ma J."/>
        </authorList>
    </citation>
    <scope>NUCLEOTIDE SEQUENCE [LARGE SCALE GENOMIC DNA]</scope>
    <source>
        <strain evidence="3">CCM 8930</strain>
    </source>
</reference>
<dbReference type="EMBL" id="JBHSSE010000011">
    <property type="protein sequence ID" value="MFC6201403.1"/>
    <property type="molecule type" value="Genomic_DNA"/>
</dbReference>
<feature type="transmembrane region" description="Helical" evidence="1">
    <location>
        <begin position="66"/>
        <end position="90"/>
    </location>
</feature>